<sequence>MNYVHEIIRRYFNRRYPRSLENKIQHWLCEDENAALKEEALLHCWNETETVSGRRNMKDAWGQISGRLGFRSSRSHWLRYGYAASLLICVLAVSVWLWNFGEDSFTQIVTTEKGEVKTFTLPDGSTVCLSPSSEIVFQKAFDDTIRQISLKGEAWFDVVHLSDKPFIVKSSNLTTRVLGTRFNVNDYPEDKQATAYLQTGIIEVSTTACPERLVLHPGEYFVYDKATHQIHVSTRKPPYLYFRNATLEEIRNSLERRFNIPIRLEGTSEERYTLEFDSTVTVREVLETLCVLDERLTWRTGHNQMITICIKH</sequence>
<comment type="caution">
    <text evidence="4">The sequence shown here is derived from an EMBL/GenBank/DDBJ whole genome shotgun (WGS) entry which is preliminary data.</text>
</comment>
<dbReference type="PIRSF" id="PIRSF018266">
    <property type="entry name" value="FecR"/>
    <property type="match status" value="1"/>
</dbReference>
<reference evidence="4 5" key="1">
    <citation type="submission" date="2022-08" db="EMBL/GenBank/DDBJ databases">
        <authorList>
            <person name="Zeman M."/>
            <person name="Kubasova T."/>
        </authorList>
    </citation>
    <scope>NUCLEOTIDE SEQUENCE [LARGE SCALE GENOMIC DNA]</scope>
    <source>
        <strain evidence="4 5">ET62</strain>
    </source>
</reference>
<evidence type="ECO:0000313" key="5">
    <source>
        <dbReference type="Proteomes" id="UP001204579"/>
    </source>
</evidence>
<keyword evidence="1" id="KW-0812">Transmembrane</keyword>
<name>A0AAW5N4T4_9BACT</name>
<dbReference type="AlphaFoldDB" id="A0AAW5N4T4"/>
<organism evidence="4 5">
    <name type="scientific">Phocaeicola barnesiae</name>
    <dbReference type="NCBI Taxonomy" id="376804"/>
    <lineage>
        <taxon>Bacteria</taxon>
        <taxon>Pseudomonadati</taxon>
        <taxon>Bacteroidota</taxon>
        <taxon>Bacteroidia</taxon>
        <taxon>Bacteroidales</taxon>
        <taxon>Bacteroidaceae</taxon>
        <taxon>Phocaeicola</taxon>
    </lineage>
</organism>
<evidence type="ECO:0000259" key="3">
    <source>
        <dbReference type="Pfam" id="PF16344"/>
    </source>
</evidence>
<evidence type="ECO:0000313" key="4">
    <source>
        <dbReference type="EMBL" id="MCR8872810.1"/>
    </source>
</evidence>
<evidence type="ECO:0000259" key="2">
    <source>
        <dbReference type="Pfam" id="PF04773"/>
    </source>
</evidence>
<gene>
    <name evidence="4" type="ORF">NW209_02035</name>
</gene>
<dbReference type="Pfam" id="PF04773">
    <property type="entry name" value="FecR"/>
    <property type="match status" value="1"/>
</dbReference>
<keyword evidence="5" id="KW-1185">Reference proteome</keyword>
<dbReference type="EMBL" id="JANRHJ010000002">
    <property type="protein sequence ID" value="MCR8872810.1"/>
    <property type="molecule type" value="Genomic_DNA"/>
</dbReference>
<dbReference type="Gene3D" id="3.55.50.30">
    <property type="match status" value="1"/>
</dbReference>
<dbReference type="RefSeq" id="WP_022340503.1">
    <property type="nucleotide sequence ID" value="NZ_JADYTI010000129.1"/>
</dbReference>
<keyword evidence="1" id="KW-0472">Membrane</keyword>
<feature type="domain" description="Protein FecR C-terminal" evidence="3">
    <location>
        <begin position="239"/>
        <end position="303"/>
    </location>
</feature>
<dbReference type="InterPro" id="IPR006860">
    <property type="entry name" value="FecR"/>
</dbReference>
<dbReference type="InterPro" id="IPR032508">
    <property type="entry name" value="FecR_C"/>
</dbReference>
<dbReference type="PANTHER" id="PTHR30273">
    <property type="entry name" value="PERIPLASMIC SIGNAL SENSOR AND SIGMA FACTOR ACTIVATOR FECR-RELATED"/>
    <property type="match status" value="1"/>
</dbReference>
<feature type="domain" description="FecR protein" evidence="2">
    <location>
        <begin position="109"/>
        <end position="200"/>
    </location>
</feature>
<proteinExistence type="predicted"/>
<accession>A0AAW5N4T4</accession>
<dbReference type="InterPro" id="IPR012373">
    <property type="entry name" value="Ferrdict_sens_TM"/>
</dbReference>
<dbReference type="Gene3D" id="2.60.120.1440">
    <property type="match status" value="1"/>
</dbReference>
<dbReference type="PANTHER" id="PTHR30273:SF2">
    <property type="entry name" value="PROTEIN FECR"/>
    <property type="match status" value="1"/>
</dbReference>
<protein>
    <submittedName>
        <fullName evidence="4">FecR domain-containing protein</fullName>
    </submittedName>
</protein>
<dbReference type="GO" id="GO:0016989">
    <property type="term" value="F:sigma factor antagonist activity"/>
    <property type="evidence" value="ECO:0007669"/>
    <property type="project" value="TreeGrafter"/>
</dbReference>
<feature type="transmembrane region" description="Helical" evidence="1">
    <location>
        <begin position="77"/>
        <end position="98"/>
    </location>
</feature>
<dbReference type="Proteomes" id="UP001204579">
    <property type="component" value="Unassembled WGS sequence"/>
</dbReference>
<keyword evidence="1" id="KW-1133">Transmembrane helix</keyword>
<dbReference type="Pfam" id="PF16344">
    <property type="entry name" value="FecR_C"/>
    <property type="match status" value="1"/>
</dbReference>
<evidence type="ECO:0000256" key="1">
    <source>
        <dbReference type="SAM" id="Phobius"/>
    </source>
</evidence>